<dbReference type="InterPro" id="IPR036388">
    <property type="entry name" value="WH-like_DNA-bd_sf"/>
</dbReference>
<evidence type="ECO:0000313" key="3">
    <source>
        <dbReference type="Proteomes" id="UP000006622"/>
    </source>
</evidence>
<feature type="domain" description="Transcription regulator PadR N-terminal" evidence="1">
    <location>
        <begin position="24"/>
        <end position="94"/>
    </location>
</feature>
<dbReference type="EMBL" id="CP002101">
    <property type="protein sequence ID" value="AEH60530.1"/>
    <property type="molecule type" value="Genomic_DNA"/>
</dbReference>
<dbReference type="HOGENOM" id="CLU_063440_6_0_2"/>
<dbReference type="RefSeq" id="WP_013897969.1">
    <property type="nucleotide sequence ID" value="NC_015676.1"/>
</dbReference>
<organism evidence="2 3">
    <name type="scientific">Methanosalsum zhilinae (strain DSM 4017 / NBRC 107636 / OCM 62 / WeN5)</name>
    <name type="common">Methanohalophilus zhilinae</name>
    <dbReference type="NCBI Taxonomy" id="679901"/>
    <lineage>
        <taxon>Archaea</taxon>
        <taxon>Methanobacteriati</taxon>
        <taxon>Methanobacteriota</taxon>
        <taxon>Stenosarchaea group</taxon>
        <taxon>Methanomicrobia</taxon>
        <taxon>Methanosarcinales</taxon>
        <taxon>Methanosarcinaceae</taxon>
        <taxon>Methanosalsum</taxon>
    </lineage>
</organism>
<dbReference type="SUPFAM" id="SSF46785">
    <property type="entry name" value="Winged helix' DNA-binding domain"/>
    <property type="match status" value="1"/>
</dbReference>
<reference evidence="2" key="1">
    <citation type="submission" date="2010-07" db="EMBL/GenBank/DDBJ databases">
        <title>The complete genome of Methanosalsum zhilinae DSM 4017.</title>
        <authorList>
            <consortium name="US DOE Joint Genome Institute (JGI-PGF)"/>
            <person name="Lucas S."/>
            <person name="Copeland A."/>
            <person name="Lapidus A."/>
            <person name="Glavina del Rio T."/>
            <person name="Dalin E."/>
            <person name="Tice H."/>
            <person name="Bruce D."/>
            <person name="Goodwin L."/>
            <person name="Pitluck S."/>
            <person name="Kyrpides N."/>
            <person name="Mavromatis K."/>
            <person name="Ovchinnikova G."/>
            <person name="Daligault H."/>
            <person name="Detter J.C."/>
            <person name="Han C."/>
            <person name="Tapia R."/>
            <person name="Larimer F."/>
            <person name="Land M."/>
            <person name="Hauser L."/>
            <person name="Markowitz V."/>
            <person name="Cheng J.-F."/>
            <person name="Hugenholtz P."/>
            <person name="Woyke T."/>
            <person name="Wu D."/>
            <person name="Spring S."/>
            <person name="Schueler E."/>
            <person name="Brambilla E."/>
            <person name="Klenk H.-P."/>
            <person name="Eisen J.A."/>
        </authorList>
    </citation>
    <scope>NUCLEOTIDE SEQUENCE</scope>
    <source>
        <strain evidence="2">DSM 4017</strain>
    </source>
</reference>
<dbReference type="Gene3D" id="1.10.10.10">
    <property type="entry name" value="Winged helix-like DNA-binding domain superfamily/Winged helix DNA-binding domain"/>
    <property type="match status" value="1"/>
</dbReference>
<dbReference type="Pfam" id="PF03551">
    <property type="entry name" value="PadR"/>
    <property type="match status" value="1"/>
</dbReference>
<dbReference type="InterPro" id="IPR036390">
    <property type="entry name" value="WH_DNA-bd_sf"/>
</dbReference>
<evidence type="ECO:0000259" key="1">
    <source>
        <dbReference type="Pfam" id="PF03551"/>
    </source>
</evidence>
<dbReference type="STRING" id="679901.Mzhil_0663"/>
<dbReference type="GeneID" id="10822274"/>
<dbReference type="PANTHER" id="PTHR33169">
    <property type="entry name" value="PADR-FAMILY TRANSCRIPTIONAL REGULATOR"/>
    <property type="match status" value="1"/>
</dbReference>
<protein>
    <submittedName>
        <fullName evidence="2">Transcriptional regulator, PadR-like family</fullName>
    </submittedName>
</protein>
<keyword evidence="3" id="KW-1185">Reference proteome</keyword>
<evidence type="ECO:0000313" key="2">
    <source>
        <dbReference type="EMBL" id="AEH60530.1"/>
    </source>
</evidence>
<dbReference type="PANTHER" id="PTHR33169:SF14">
    <property type="entry name" value="TRANSCRIPTIONAL REGULATOR RV3488"/>
    <property type="match status" value="1"/>
</dbReference>
<dbReference type="KEGG" id="mzh:Mzhil_0663"/>
<dbReference type="AlphaFoldDB" id="F7XK65"/>
<dbReference type="OrthoDB" id="56053at2157"/>
<proteinExistence type="predicted"/>
<gene>
    <name evidence="2" type="ordered locus">Mzhil_0663</name>
</gene>
<dbReference type="InterPro" id="IPR005149">
    <property type="entry name" value="Tscrpt_reg_PadR_N"/>
</dbReference>
<dbReference type="InterPro" id="IPR052509">
    <property type="entry name" value="Metal_resp_DNA-bind_regulator"/>
</dbReference>
<name>F7XK65_METZD</name>
<sequence>MSNDYLDKKYWNGLIKISLSRLFILRVLYDEPLHGYEISRKISRMTNGCCAPTEGTLYPVLKEFEKEGYIICKKETVSGRSRKVCTLTEKGKRACCTGLEAWKETAQALLDVHEKLCQKEEK</sequence>
<dbReference type="Proteomes" id="UP000006622">
    <property type="component" value="Chromosome"/>
</dbReference>
<accession>F7XK65</accession>